<gene>
    <name evidence="3" type="ORF">FOL47_002207</name>
</gene>
<feature type="region of interest" description="Disordered" evidence="1">
    <location>
        <begin position="79"/>
        <end position="164"/>
    </location>
</feature>
<sequence>MLIISNFMPLGCLLFSLFDLSGGASVDNGRTDSFSLVDCDGAVWEPSESGDDVSGDIVEWIVPSYSDCSVEDSGEFHGLGRSLEGIPRSAAATTTKTTTITTSTTSSPITSTTSTSEIQGTTTTGSGFSTSTGTTTTSGSSTSAGTTTTTTTSASVTSSTTTTS</sequence>
<accession>A0A7J6KS34</accession>
<dbReference type="Proteomes" id="UP000591131">
    <property type="component" value="Unassembled WGS sequence"/>
</dbReference>
<feature type="chain" id="PRO_5029734866" evidence="2">
    <location>
        <begin position="24"/>
        <end position="164"/>
    </location>
</feature>
<evidence type="ECO:0000313" key="4">
    <source>
        <dbReference type="Proteomes" id="UP000591131"/>
    </source>
</evidence>
<name>A0A7J6KS34_PERCH</name>
<protein>
    <submittedName>
        <fullName evidence="3">Uncharacterized protein</fullName>
    </submittedName>
</protein>
<dbReference type="EMBL" id="JAAPAO010001589">
    <property type="protein sequence ID" value="KAF4649296.1"/>
    <property type="molecule type" value="Genomic_DNA"/>
</dbReference>
<reference evidence="3 4" key="1">
    <citation type="submission" date="2020-04" db="EMBL/GenBank/DDBJ databases">
        <title>Perkinsus chesapeaki whole genome sequence.</title>
        <authorList>
            <person name="Bogema D.R."/>
        </authorList>
    </citation>
    <scope>NUCLEOTIDE SEQUENCE [LARGE SCALE GENOMIC DNA]</scope>
    <source>
        <strain evidence="3">ATCC PRA-425</strain>
    </source>
</reference>
<feature type="compositionally biased region" description="Low complexity" evidence="1">
    <location>
        <begin position="93"/>
        <end position="164"/>
    </location>
</feature>
<dbReference type="AlphaFoldDB" id="A0A7J6KS34"/>
<comment type="caution">
    <text evidence="3">The sequence shown here is derived from an EMBL/GenBank/DDBJ whole genome shotgun (WGS) entry which is preliminary data.</text>
</comment>
<keyword evidence="2" id="KW-0732">Signal</keyword>
<organism evidence="3 4">
    <name type="scientific">Perkinsus chesapeaki</name>
    <name type="common">Clam parasite</name>
    <name type="synonym">Perkinsus andrewsi</name>
    <dbReference type="NCBI Taxonomy" id="330153"/>
    <lineage>
        <taxon>Eukaryota</taxon>
        <taxon>Sar</taxon>
        <taxon>Alveolata</taxon>
        <taxon>Perkinsozoa</taxon>
        <taxon>Perkinsea</taxon>
        <taxon>Perkinsida</taxon>
        <taxon>Perkinsidae</taxon>
        <taxon>Perkinsus</taxon>
    </lineage>
</organism>
<evidence type="ECO:0000256" key="1">
    <source>
        <dbReference type="SAM" id="MobiDB-lite"/>
    </source>
</evidence>
<evidence type="ECO:0000256" key="2">
    <source>
        <dbReference type="SAM" id="SignalP"/>
    </source>
</evidence>
<keyword evidence="4" id="KW-1185">Reference proteome</keyword>
<feature type="signal peptide" evidence="2">
    <location>
        <begin position="1"/>
        <end position="23"/>
    </location>
</feature>
<feature type="non-terminal residue" evidence="3">
    <location>
        <position position="164"/>
    </location>
</feature>
<evidence type="ECO:0000313" key="3">
    <source>
        <dbReference type="EMBL" id="KAF4649296.1"/>
    </source>
</evidence>
<proteinExistence type="predicted"/>